<organism evidence="1 2">
    <name type="scientific">Hypoxylon rubiginosum</name>
    <dbReference type="NCBI Taxonomy" id="110542"/>
    <lineage>
        <taxon>Eukaryota</taxon>
        <taxon>Fungi</taxon>
        <taxon>Dikarya</taxon>
        <taxon>Ascomycota</taxon>
        <taxon>Pezizomycotina</taxon>
        <taxon>Sordariomycetes</taxon>
        <taxon>Xylariomycetidae</taxon>
        <taxon>Xylariales</taxon>
        <taxon>Hypoxylaceae</taxon>
        <taxon>Hypoxylon</taxon>
    </lineage>
</organism>
<dbReference type="EMBL" id="MU393431">
    <property type="protein sequence ID" value="KAI4869329.1"/>
    <property type="molecule type" value="Genomic_DNA"/>
</dbReference>
<keyword evidence="2" id="KW-1185">Reference proteome</keyword>
<protein>
    <submittedName>
        <fullName evidence="1">Uncharacterized protein</fullName>
    </submittedName>
</protein>
<sequence length="1015" mass="112152">MSELVLLPASTYQPPSPSQARRPGRSLNTIMEEESGERQRSAALENHKIQTSSSNEKIVQWLSPRSDHFPTPRGFHFLSAPILPESPSTVSADESNSPSITSSDPWTRASMSTDVTEFDDIYGLSDDEDNRRRMSRTSSLKRRNSTRNAMSRRSVARSPASHQTLPPLVIPAQQSQDADAWSGRLEFKKLLSPIPPTPPAKVEMSPAVMSYLQARQSQEVPTISAPPSLDGSLSSDQMAAMSAPATPVMGTDEESSTRCWSGVQLQPAALATLQALSGSEDSEDEYQSEQVIEVMGERRPEMSQQTPRLLTSMGRPALNLSTRQQQSLNGLTRLEIPSPGGFFSGLSPRARHTWHLPTMTPDDIAPPTSTTAEQFYRCPWNETAPQVPALPTVPVLPPPPPRPERFATAPVPSAPVERFVEIRGTMSDGIPTARPAVFEHIIEAKIDLTEDIVTARRVEQSKPSASFTAVPEPASPNEDVTATEIVTTYDPGYARKQQEAALSNLDRTELWLMAQKAYLKGVFPEEEVKLESKPEPETKDIRVEEEPKTKEPEAEGVSPSQKKKTVRFSEIVVKTDIPKSLPPKLARQESAYYRAFQDYIIRSRSQDAFVHRLPRFEALQAQRISLREVHRNQLLGKHQLSVMPQSAKKRMSANVARGDDVLVDDPEKLKREKEHEALAQMSMANWHVGATKALNGGRLFSAPIAKRLARLSCIGGGRERARILDLGGQAACDWAWHCAIMYPSTKVYTVTTKAIRQLSNSNIRGPPNHRQVAVERLSRLPFPDAHFDLVSARELHSILKFIGENGEDEWDTCLQECMRVLKPGGYLEFNVLDSAITNAGPLGLAKSVEFGFALKTLGYDPAPSRTFLGRVRRAGFDDVKRAWTCLPMGPDPAVQRSRKMARDSTTGVERPLELEAMVTGSTEAAASVTGLAGSWAWERWLLRCEMEKVASEGRLGGFLEMEAEAPENMREAGKCLDGVHEVVEEGRRCGAGFRVLTGYARKPTERSAGKKPAAR</sequence>
<evidence type="ECO:0000313" key="2">
    <source>
        <dbReference type="Proteomes" id="UP001497700"/>
    </source>
</evidence>
<proteinExistence type="predicted"/>
<gene>
    <name evidence="1" type="ORF">F4820DRAFT_463792</name>
</gene>
<accession>A0ACB9ZCY8</accession>
<dbReference type="Proteomes" id="UP001497700">
    <property type="component" value="Unassembled WGS sequence"/>
</dbReference>
<name>A0ACB9ZCY8_9PEZI</name>
<reference evidence="1 2" key="1">
    <citation type="journal article" date="2022" name="New Phytol.">
        <title>Ecological generalism drives hyperdiversity of secondary metabolite gene clusters in xylarialean endophytes.</title>
        <authorList>
            <person name="Franco M.E.E."/>
            <person name="Wisecaver J.H."/>
            <person name="Arnold A.E."/>
            <person name="Ju Y.M."/>
            <person name="Slot J.C."/>
            <person name="Ahrendt S."/>
            <person name="Moore L.P."/>
            <person name="Eastman K.E."/>
            <person name="Scott K."/>
            <person name="Konkel Z."/>
            <person name="Mondo S.J."/>
            <person name="Kuo A."/>
            <person name="Hayes R.D."/>
            <person name="Haridas S."/>
            <person name="Andreopoulos B."/>
            <person name="Riley R."/>
            <person name="LaButti K."/>
            <person name="Pangilinan J."/>
            <person name="Lipzen A."/>
            <person name="Amirebrahimi M."/>
            <person name="Yan J."/>
            <person name="Adam C."/>
            <person name="Keymanesh K."/>
            <person name="Ng V."/>
            <person name="Louie K."/>
            <person name="Northen T."/>
            <person name="Drula E."/>
            <person name="Henrissat B."/>
            <person name="Hsieh H.M."/>
            <person name="Youens-Clark K."/>
            <person name="Lutzoni F."/>
            <person name="Miadlikowska J."/>
            <person name="Eastwood D.C."/>
            <person name="Hamelin R.C."/>
            <person name="Grigoriev I.V."/>
            <person name="U'Ren J.M."/>
        </authorList>
    </citation>
    <scope>NUCLEOTIDE SEQUENCE [LARGE SCALE GENOMIC DNA]</scope>
    <source>
        <strain evidence="1 2">CBS 119005</strain>
    </source>
</reference>
<comment type="caution">
    <text evidence="1">The sequence shown here is derived from an EMBL/GenBank/DDBJ whole genome shotgun (WGS) entry which is preliminary data.</text>
</comment>
<evidence type="ECO:0000313" key="1">
    <source>
        <dbReference type="EMBL" id="KAI4869329.1"/>
    </source>
</evidence>